<protein>
    <submittedName>
        <fullName evidence="2">B30.2/SPRY domain-containing protein</fullName>
    </submittedName>
</protein>
<dbReference type="Proteomes" id="UP000046392">
    <property type="component" value="Unplaced"/>
</dbReference>
<evidence type="ECO:0000313" key="2">
    <source>
        <dbReference type="WBParaSite" id="SPAL_0000082100.1"/>
    </source>
</evidence>
<dbReference type="AlphaFoldDB" id="A0A0N5B418"/>
<keyword evidence="1" id="KW-1185">Reference proteome</keyword>
<accession>A0A0N5B418</accession>
<dbReference type="WBParaSite" id="SPAL_0000082100.1">
    <property type="protein sequence ID" value="SPAL_0000082100.1"/>
    <property type="gene ID" value="SPAL_0000082100"/>
</dbReference>
<name>A0A0N5B418_STREA</name>
<sequence>MDGVTSSDAQINLNINQVEKLIKILLDHSKINDASPTDTTSDRNDCLSKSYNEIQSFDSCLMYLQKNNNYIIKSIDENFKALNRMMMIWDQNTRNHLSQLNDTMENIKRSILDANVILDRIMEASLLTRRNFAKLFPIDNFNKSEAQNFVDNKSELPISLSITKDSTNTEDFNIPDKTQNFVEKKRGFPISLSIIKDSTNIEDFNILDKSLGNVSTGIRTDSLAPWAYDIAVRDYDEINSILGEDDTVESLSDSYPDFINRNVSFCESEAPSSLSFESLSYENSKSSSDSDDVFLTKDDEGLIYFDAEDFEMNNIKEQELPDSFEEHSNTESANMPESNKVWINNVELKGEKRLFDTFNEYLGTDKVYSENLYVEHESKTLCTIGHYEDNNNSRPVTLTEVSYKVMWNKHIGEYFLVFEEQGSMKSKFIVRINNNLKFGYRFDDSIILEYNNENQLFNRLLRWTVMFKDSFGVDEFWTLVQSFQ</sequence>
<organism evidence="1 2">
    <name type="scientific">Strongyloides papillosus</name>
    <name type="common">Intestinal threadworm</name>
    <dbReference type="NCBI Taxonomy" id="174720"/>
    <lineage>
        <taxon>Eukaryota</taxon>
        <taxon>Metazoa</taxon>
        <taxon>Ecdysozoa</taxon>
        <taxon>Nematoda</taxon>
        <taxon>Chromadorea</taxon>
        <taxon>Rhabditida</taxon>
        <taxon>Tylenchina</taxon>
        <taxon>Panagrolaimomorpha</taxon>
        <taxon>Strongyloidoidea</taxon>
        <taxon>Strongyloididae</taxon>
        <taxon>Strongyloides</taxon>
    </lineage>
</organism>
<reference evidence="2" key="1">
    <citation type="submission" date="2017-02" db="UniProtKB">
        <authorList>
            <consortium name="WormBaseParasite"/>
        </authorList>
    </citation>
    <scope>IDENTIFICATION</scope>
</reference>
<proteinExistence type="predicted"/>
<evidence type="ECO:0000313" key="1">
    <source>
        <dbReference type="Proteomes" id="UP000046392"/>
    </source>
</evidence>